<dbReference type="CDD" id="cd01285">
    <property type="entry name" value="nucleoside_deaminase"/>
    <property type="match status" value="1"/>
</dbReference>
<gene>
    <name evidence="2" type="ORF">NDI56_17175</name>
</gene>
<evidence type="ECO:0000313" key="3">
    <source>
        <dbReference type="Proteomes" id="UP001259659"/>
    </source>
</evidence>
<dbReference type="Pfam" id="PF00383">
    <property type="entry name" value="dCMP_cyt_deam_1"/>
    <property type="match status" value="1"/>
</dbReference>
<dbReference type="Proteomes" id="UP001259659">
    <property type="component" value="Unassembled WGS sequence"/>
</dbReference>
<dbReference type="PROSITE" id="PS51747">
    <property type="entry name" value="CYT_DCMP_DEAMINASES_2"/>
    <property type="match status" value="1"/>
</dbReference>
<name>A0ABU2FFU3_9EURY</name>
<dbReference type="InterPro" id="IPR002125">
    <property type="entry name" value="CMP_dCMP_dom"/>
</dbReference>
<dbReference type="EMBL" id="JAMQON010000005">
    <property type="protein sequence ID" value="MDS0261134.1"/>
    <property type="molecule type" value="Genomic_DNA"/>
</dbReference>
<dbReference type="RefSeq" id="WP_310920936.1">
    <property type="nucleotide sequence ID" value="NZ_JAMQON010000005.1"/>
</dbReference>
<proteinExistence type="predicted"/>
<accession>A0ABU2FFU3</accession>
<organism evidence="2 3">
    <name type="scientific">Haloarcula saliterrae</name>
    <dbReference type="NCBI Taxonomy" id="2950534"/>
    <lineage>
        <taxon>Archaea</taxon>
        <taxon>Methanobacteriati</taxon>
        <taxon>Methanobacteriota</taxon>
        <taxon>Stenosarchaea group</taxon>
        <taxon>Halobacteria</taxon>
        <taxon>Halobacteriales</taxon>
        <taxon>Haloarculaceae</taxon>
        <taxon>Haloarcula</taxon>
    </lineage>
</organism>
<keyword evidence="3" id="KW-1185">Reference proteome</keyword>
<dbReference type="Gene3D" id="3.40.140.10">
    <property type="entry name" value="Cytidine Deaminase, domain 2"/>
    <property type="match status" value="1"/>
</dbReference>
<reference evidence="2 3" key="1">
    <citation type="submission" date="2022-06" db="EMBL/GenBank/DDBJ databases">
        <title>Haloarcula sp. a new haloarchaeum isolate from saline soil.</title>
        <authorList>
            <person name="Strakova D."/>
            <person name="Galisteo C."/>
            <person name="Sanchez-Porro C."/>
            <person name="Ventosa A."/>
        </authorList>
    </citation>
    <scope>NUCLEOTIDE SEQUENCE [LARGE SCALE GENOMIC DNA]</scope>
    <source>
        <strain evidence="2 3">S1CR25-12</strain>
    </source>
</reference>
<dbReference type="PANTHER" id="PTHR11079">
    <property type="entry name" value="CYTOSINE DEAMINASE FAMILY MEMBER"/>
    <property type="match status" value="1"/>
</dbReference>
<dbReference type="PANTHER" id="PTHR11079:SF179">
    <property type="entry name" value="TRNA(ADENINE(34)) DEAMINASE, CHLOROPLASTIC"/>
    <property type="match status" value="1"/>
</dbReference>
<dbReference type="InterPro" id="IPR016193">
    <property type="entry name" value="Cytidine_deaminase-like"/>
</dbReference>
<evidence type="ECO:0000259" key="1">
    <source>
        <dbReference type="PROSITE" id="PS51747"/>
    </source>
</evidence>
<evidence type="ECO:0000313" key="2">
    <source>
        <dbReference type="EMBL" id="MDS0261134.1"/>
    </source>
</evidence>
<protein>
    <submittedName>
        <fullName evidence="2">Nucleoside deaminase</fullName>
    </submittedName>
</protein>
<feature type="domain" description="CMP/dCMP-type deaminase" evidence="1">
    <location>
        <begin position="7"/>
        <end position="123"/>
    </location>
</feature>
<comment type="caution">
    <text evidence="2">The sequence shown here is derived from an EMBL/GenBank/DDBJ whole genome shotgun (WGS) entry which is preliminary data.</text>
</comment>
<dbReference type="SUPFAM" id="SSF53927">
    <property type="entry name" value="Cytidine deaminase-like"/>
    <property type="match status" value="1"/>
</dbReference>
<sequence>MVDIEALDHEKFTDRACDLARIAGERGDGPYGSLLVVDGEIIMEETNREVTDDDLSLHPELTLARRAAQELDEETAREAVMYTSTEPCPMCSTGMAYAGLGAVVYSVSGERASELRGGGTGGIPSDEVFDRLDADIEVIGPVLQTEGEAVHEAF</sequence>